<dbReference type="Pfam" id="PF13715">
    <property type="entry name" value="CarbopepD_reg_2"/>
    <property type="match status" value="1"/>
</dbReference>
<reference evidence="2 3" key="1">
    <citation type="journal article" date="2019" name="Int. J. Syst. Evol. Microbiol.">
        <title>The Global Catalogue of Microorganisms (GCM) 10K type strain sequencing project: providing services to taxonomists for standard genome sequencing and annotation.</title>
        <authorList>
            <consortium name="The Broad Institute Genomics Platform"/>
            <consortium name="The Broad Institute Genome Sequencing Center for Infectious Disease"/>
            <person name="Wu L."/>
            <person name="Ma J."/>
        </authorList>
    </citation>
    <scope>NUCLEOTIDE SEQUENCE [LARGE SCALE GENOMIC DNA]</scope>
    <source>
        <strain evidence="2 3">JCM 16083</strain>
    </source>
</reference>
<feature type="signal peptide" evidence="1">
    <location>
        <begin position="1"/>
        <end position="22"/>
    </location>
</feature>
<organism evidence="2 3">
    <name type="scientific">Wandonia haliotis</name>
    <dbReference type="NCBI Taxonomy" id="574963"/>
    <lineage>
        <taxon>Bacteria</taxon>
        <taxon>Pseudomonadati</taxon>
        <taxon>Bacteroidota</taxon>
        <taxon>Flavobacteriia</taxon>
        <taxon>Flavobacteriales</taxon>
        <taxon>Crocinitomicaceae</taxon>
        <taxon>Wandonia</taxon>
    </lineage>
</organism>
<dbReference type="Proteomes" id="UP001501126">
    <property type="component" value="Unassembled WGS sequence"/>
</dbReference>
<sequence>MRYFAALLVCVLLAGYSQFSFGQEDDKRLIQLSGVVLSSDSLERMPFTAIYDKTTRRGTISDYYGYFSMVTKPGDTLIFNYIGYKPSTYIVPDTLSEFGYALIQLIDPDTLMSKPVRVYPWPSREEFARAFIEMDPYEDDIRRAQRQLSGKNLAIAASRLTTDASLTYSWQRQQAQSQLYSRGQFPVNNLLNPVAWAQFIESWKSGKLKRQ</sequence>
<gene>
    <name evidence="2" type="ORF">GCM10009118_26250</name>
</gene>
<keyword evidence="3" id="KW-1185">Reference proteome</keyword>
<dbReference type="RefSeq" id="WP_343788585.1">
    <property type="nucleotide sequence ID" value="NZ_BAAAFH010000022.1"/>
</dbReference>
<dbReference type="EMBL" id="BAAAFH010000022">
    <property type="protein sequence ID" value="GAA0876215.1"/>
    <property type="molecule type" value="Genomic_DNA"/>
</dbReference>
<evidence type="ECO:0000256" key="1">
    <source>
        <dbReference type="SAM" id="SignalP"/>
    </source>
</evidence>
<name>A0ABN1MS76_9FLAO</name>
<dbReference type="InterPro" id="IPR008969">
    <property type="entry name" value="CarboxyPept-like_regulatory"/>
</dbReference>
<comment type="caution">
    <text evidence="2">The sequence shown here is derived from an EMBL/GenBank/DDBJ whole genome shotgun (WGS) entry which is preliminary data.</text>
</comment>
<evidence type="ECO:0008006" key="4">
    <source>
        <dbReference type="Google" id="ProtNLM"/>
    </source>
</evidence>
<evidence type="ECO:0000313" key="3">
    <source>
        <dbReference type="Proteomes" id="UP001501126"/>
    </source>
</evidence>
<accession>A0ABN1MS76</accession>
<protein>
    <recommendedName>
        <fullName evidence="4">Carboxypeptidase-like regulatory domain-containing protein</fullName>
    </recommendedName>
</protein>
<evidence type="ECO:0000313" key="2">
    <source>
        <dbReference type="EMBL" id="GAA0876215.1"/>
    </source>
</evidence>
<feature type="chain" id="PRO_5045154143" description="Carboxypeptidase-like regulatory domain-containing protein" evidence="1">
    <location>
        <begin position="23"/>
        <end position="211"/>
    </location>
</feature>
<dbReference type="SUPFAM" id="SSF49464">
    <property type="entry name" value="Carboxypeptidase regulatory domain-like"/>
    <property type="match status" value="1"/>
</dbReference>
<proteinExistence type="predicted"/>
<keyword evidence="1" id="KW-0732">Signal</keyword>